<dbReference type="InterPro" id="IPR000719">
    <property type="entry name" value="Prot_kinase_dom"/>
</dbReference>
<evidence type="ECO:0000313" key="3">
    <source>
        <dbReference type="EMBL" id="KIM30240.1"/>
    </source>
</evidence>
<organism evidence="3 4">
    <name type="scientific">Serendipita vermifera MAFF 305830</name>
    <dbReference type="NCBI Taxonomy" id="933852"/>
    <lineage>
        <taxon>Eukaryota</taxon>
        <taxon>Fungi</taxon>
        <taxon>Dikarya</taxon>
        <taxon>Basidiomycota</taxon>
        <taxon>Agaricomycotina</taxon>
        <taxon>Agaricomycetes</taxon>
        <taxon>Sebacinales</taxon>
        <taxon>Serendipitaceae</taxon>
        <taxon>Serendipita</taxon>
    </lineage>
</organism>
<reference evidence="3 4" key="1">
    <citation type="submission" date="2014-04" db="EMBL/GenBank/DDBJ databases">
        <authorList>
            <consortium name="DOE Joint Genome Institute"/>
            <person name="Kuo A."/>
            <person name="Zuccaro A."/>
            <person name="Kohler A."/>
            <person name="Nagy L.G."/>
            <person name="Floudas D."/>
            <person name="Copeland A."/>
            <person name="Barry K.W."/>
            <person name="Cichocki N."/>
            <person name="Veneault-Fourrey C."/>
            <person name="LaButti K."/>
            <person name="Lindquist E.A."/>
            <person name="Lipzen A."/>
            <person name="Lundell T."/>
            <person name="Morin E."/>
            <person name="Murat C."/>
            <person name="Sun H."/>
            <person name="Tunlid A."/>
            <person name="Henrissat B."/>
            <person name="Grigoriev I.V."/>
            <person name="Hibbett D.S."/>
            <person name="Martin F."/>
            <person name="Nordberg H.P."/>
            <person name="Cantor M.N."/>
            <person name="Hua S.X."/>
        </authorList>
    </citation>
    <scope>NUCLEOTIDE SEQUENCE [LARGE SCALE GENOMIC DNA]</scope>
    <source>
        <strain evidence="3 4">MAFF 305830</strain>
    </source>
</reference>
<feature type="domain" description="Protein kinase" evidence="2">
    <location>
        <begin position="268"/>
        <end position="442"/>
    </location>
</feature>
<dbReference type="Gene3D" id="3.30.200.20">
    <property type="entry name" value="Phosphorylase Kinase, domain 1"/>
    <property type="match status" value="1"/>
</dbReference>
<name>A0A0C3B0E8_SERVB</name>
<dbReference type="GO" id="GO:0004672">
    <property type="term" value="F:protein kinase activity"/>
    <property type="evidence" value="ECO:0007669"/>
    <property type="project" value="InterPro"/>
</dbReference>
<dbReference type="GO" id="GO:0005524">
    <property type="term" value="F:ATP binding"/>
    <property type="evidence" value="ECO:0007669"/>
    <property type="project" value="InterPro"/>
</dbReference>
<dbReference type="PANTHER" id="PTHR47975">
    <property type="entry name" value="S-LOCUS LECTIN KINASE FAMILY PROTEIN"/>
    <property type="match status" value="1"/>
</dbReference>
<dbReference type="EMBL" id="KN824285">
    <property type="protein sequence ID" value="KIM30240.1"/>
    <property type="molecule type" value="Genomic_DNA"/>
</dbReference>
<evidence type="ECO:0000259" key="2">
    <source>
        <dbReference type="PROSITE" id="PS50011"/>
    </source>
</evidence>
<proteinExistence type="predicted"/>
<feature type="region of interest" description="Disordered" evidence="1">
    <location>
        <begin position="1"/>
        <end position="65"/>
    </location>
</feature>
<dbReference type="Gene3D" id="1.10.510.10">
    <property type="entry name" value="Transferase(Phosphotransferase) domain 1"/>
    <property type="match status" value="1"/>
</dbReference>
<dbReference type="Pfam" id="PF00069">
    <property type="entry name" value="Pkinase"/>
    <property type="match status" value="1"/>
</dbReference>
<dbReference type="HOGENOM" id="CLU_619893_0_0_1"/>
<dbReference type="Proteomes" id="UP000054097">
    <property type="component" value="Unassembled WGS sequence"/>
</dbReference>
<keyword evidence="4" id="KW-1185">Reference proteome</keyword>
<gene>
    <name evidence="3" type="ORF">M408DRAFT_22263</name>
</gene>
<reference evidence="4" key="2">
    <citation type="submission" date="2015-01" db="EMBL/GenBank/DDBJ databases">
        <title>Evolutionary Origins and Diversification of the Mycorrhizal Mutualists.</title>
        <authorList>
            <consortium name="DOE Joint Genome Institute"/>
            <consortium name="Mycorrhizal Genomics Consortium"/>
            <person name="Kohler A."/>
            <person name="Kuo A."/>
            <person name="Nagy L.G."/>
            <person name="Floudas D."/>
            <person name="Copeland A."/>
            <person name="Barry K.W."/>
            <person name="Cichocki N."/>
            <person name="Veneault-Fourrey C."/>
            <person name="LaButti K."/>
            <person name="Lindquist E.A."/>
            <person name="Lipzen A."/>
            <person name="Lundell T."/>
            <person name="Morin E."/>
            <person name="Murat C."/>
            <person name="Riley R."/>
            <person name="Ohm R."/>
            <person name="Sun H."/>
            <person name="Tunlid A."/>
            <person name="Henrissat B."/>
            <person name="Grigoriev I.V."/>
            <person name="Hibbett D.S."/>
            <person name="Martin F."/>
        </authorList>
    </citation>
    <scope>NUCLEOTIDE SEQUENCE [LARGE SCALE GENOMIC DNA]</scope>
    <source>
        <strain evidence="4">MAFF 305830</strain>
    </source>
</reference>
<dbReference type="STRING" id="933852.A0A0C3B0E8"/>
<accession>A0A0C3B0E8</accession>
<dbReference type="AlphaFoldDB" id="A0A0C3B0E8"/>
<dbReference type="SUPFAM" id="SSF56112">
    <property type="entry name" value="Protein kinase-like (PK-like)"/>
    <property type="match status" value="1"/>
</dbReference>
<evidence type="ECO:0000313" key="4">
    <source>
        <dbReference type="Proteomes" id="UP000054097"/>
    </source>
</evidence>
<evidence type="ECO:0000256" key="1">
    <source>
        <dbReference type="SAM" id="MobiDB-lite"/>
    </source>
</evidence>
<dbReference type="OrthoDB" id="1924919at2759"/>
<feature type="compositionally biased region" description="Polar residues" evidence="1">
    <location>
        <begin position="28"/>
        <end position="53"/>
    </location>
</feature>
<protein>
    <recommendedName>
        <fullName evidence="2">Protein kinase domain-containing protein</fullName>
    </recommendedName>
</protein>
<dbReference type="PANTHER" id="PTHR47975:SF65">
    <property type="entry name" value="OS10G0200000 PROTEIN"/>
    <property type="match status" value="1"/>
</dbReference>
<dbReference type="InterPro" id="IPR011009">
    <property type="entry name" value="Kinase-like_dom_sf"/>
</dbReference>
<dbReference type="PROSITE" id="PS50011">
    <property type="entry name" value="PROTEIN_KINASE_DOM"/>
    <property type="match status" value="1"/>
</dbReference>
<sequence>MSSDAPSNAPRFATSRVKRKRKYYDITEGQTTESSSQKARSRATGTTVRQRPTITGPDETSGFVGLDVDLPEQVGRIFESENPFRLLPVTFDPEPDPVGRTLESENPFRLFPTTFDTGSESMDVALESENPFRLSPVTFDPEPDPVGHTLESENPFRLLPATFNSEIESMDVAFESENPFRLLPATFDSGSKPAGHTFASENPFRFLPGRFDVESNYKSADLAFKPERSSTRTGPPTMLHQETEPLITKFDANIVIDAIPDLSDTVRLSSIRPIFNGSYSSVYQAKLGNELVAVKVLKEIHGAQPETMNRKLQRERTVWARLRHPNVLPLYGTAKDHELFQPFGGFISPELIAATLVFKANVLIDDDGIPQICDFGLISIILEEGTSGMTTTSPFTGTDRYLAYELLHDHEHILPTTASDIFALGCVGLEVVISVPSSIIHL</sequence>